<comment type="caution">
    <text evidence="2">The sequence shown here is derived from an EMBL/GenBank/DDBJ whole genome shotgun (WGS) entry which is preliminary data.</text>
</comment>
<feature type="compositionally biased region" description="Pro residues" evidence="1">
    <location>
        <begin position="353"/>
        <end position="363"/>
    </location>
</feature>
<dbReference type="NCBIfam" id="TIGR03696">
    <property type="entry name" value="Rhs_assc_core"/>
    <property type="match status" value="1"/>
</dbReference>
<organism evidence="2 3">
    <name type="scientific">Pseudomonas syringae pv. coriandricola</name>
    <dbReference type="NCBI Taxonomy" id="264453"/>
    <lineage>
        <taxon>Bacteria</taxon>
        <taxon>Pseudomonadati</taxon>
        <taxon>Pseudomonadota</taxon>
        <taxon>Gammaproteobacteria</taxon>
        <taxon>Pseudomonadales</taxon>
        <taxon>Pseudomonadaceae</taxon>
        <taxon>Pseudomonas</taxon>
    </lineage>
</organism>
<feature type="region of interest" description="Disordered" evidence="1">
    <location>
        <begin position="346"/>
        <end position="374"/>
    </location>
</feature>
<accession>A0A3M3JIT0</accession>
<proteinExistence type="predicted"/>
<dbReference type="EMBL" id="RBOV01000236">
    <property type="protein sequence ID" value="RMN10649.1"/>
    <property type="molecule type" value="Genomic_DNA"/>
</dbReference>
<reference evidence="2 3" key="1">
    <citation type="submission" date="2018-08" db="EMBL/GenBank/DDBJ databases">
        <title>Recombination of ecologically and evolutionarily significant loci maintains genetic cohesion in the Pseudomonas syringae species complex.</title>
        <authorList>
            <person name="Dillon M."/>
            <person name="Thakur S."/>
            <person name="Almeida R.N.D."/>
            <person name="Weir B.S."/>
            <person name="Guttman D.S."/>
        </authorList>
    </citation>
    <scope>NUCLEOTIDE SEQUENCE [LARGE SCALE GENOMIC DNA]</scope>
    <source>
        <strain evidence="2 3">ICMP 12341</strain>
    </source>
</reference>
<protein>
    <recommendedName>
        <fullName evidence="4">YD repeat protein</fullName>
    </recommendedName>
</protein>
<dbReference type="InterPro" id="IPR050708">
    <property type="entry name" value="T6SS_VgrG/RHS"/>
</dbReference>
<dbReference type="InterPro" id="IPR022385">
    <property type="entry name" value="Rhs_assc_core"/>
</dbReference>
<dbReference type="Proteomes" id="UP000271468">
    <property type="component" value="Unassembled WGS sequence"/>
</dbReference>
<dbReference type="AlphaFoldDB" id="A0A3M3JIT0"/>
<gene>
    <name evidence="2" type="ORF">ALQ65_04425</name>
</gene>
<evidence type="ECO:0000313" key="2">
    <source>
        <dbReference type="EMBL" id="RMN10649.1"/>
    </source>
</evidence>
<dbReference type="PANTHER" id="PTHR32305:SF15">
    <property type="entry name" value="PROTEIN RHSA-RELATED"/>
    <property type="match status" value="1"/>
</dbReference>
<name>A0A3M3JIT0_9PSED</name>
<sequence length="374" mass="41133">MAPSSSASWAAADSKPRLAVTALHQRNDTVAISDRSVLCVYRYDPLDRLADCSPAGQGSARFFYQKNRLTTQIQGQIQHTVLRTDEHLLAQRRTENSQSDSALLVTDQQQSVIAAQGLPFAYTPYGHRHPSTGPMNLPGFTGQRLDPVTGHYLLGNGYRAFNPVLMRFNSPDSLSPFGEGGLNAYTCCEGDPVNKVDPSGHILVYLKAQVFARSVAKPQPVIIPPKNGVLTLSAKPGRSQTNHLPSQKKPVAINESTQAAPSHHRYSEIDVFYAEYRKASKALSGAERTIEVMHSKGVYNTSTNQLRDELISELAELDIKLSGADPPSYAFAEFYERMPYVPVRSYGSVSSVRPPPPRPPGPDPARVRHLTRRN</sequence>
<evidence type="ECO:0000313" key="3">
    <source>
        <dbReference type="Proteomes" id="UP000271468"/>
    </source>
</evidence>
<evidence type="ECO:0000256" key="1">
    <source>
        <dbReference type="SAM" id="MobiDB-lite"/>
    </source>
</evidence>
<dbReference type="SUPFAM" id="SSF56399">
    <property type="entry name" value="ADP-ribosylation"/>
    <property type="match status" value="1"/>
</dbReference>
<evidence type="ECO:0008006" key="4">
    <source>
        <dbReference type="Google" id="ProtNLM"/>
    </source>
</evidence>
<dbReference type="PANTHER" id="PTHR32305">
    <property type="match status" value="1"/>
</dbReference>
<dbReference type="Gene3D" id="2.180.10.10">
    <property type="entry name" value="RHS repeat-associated core"/>
    <property type="match status" value="1"/>
</dbReference>